<evidence type="ECO:0000313" key="1">
    <source>
        <dbReference type="EMBL" id="GIY68301.1"/>
    </source>
</evidence>
<accession>A0AAV4VD12</accession>
<keyword evidence="2" id="KW-1185">Reference proteome</keyword>
<evidence type="ECO:0000313" key="2">
    <source>
        <dbReference type="Proteomes" id="UP001054945"/>
    </source>
</evidence>
<sequence length="96" mass="11411">MEEMLLEKVITESRTPHPLPTLLRGQLNYGTVWLDARKVRRGQELWFRNLELAQCEQVFGHSTEGWPDKPEMHQCHFVLCFKSRELKRARFVFDPA</sequence>
<reference evidence="1 2" key="1">
    <citation type="submission" date="2021-06" db="EMBL/GenBank/DDBJ databases">
        <title>Caerostris extrusa draft genome.</title>
        <authorList>
            <person name="Kono N."/>
            <person name="Arakawa K."/>
        </authorList>
    </citation>
    <scope>NUCLEOTIDE SEQUENCE [LARGE SCALE GENOMIC DNA]</scope>
</reference>
<comment type="caution">
    <text evidence="1">The sequence shown here is derived from an EMBL/GenBank/DDBJ whole genome shotgun (WGS) entry which is preliminary data.</text>
</comment>
<protein>
    <submittedName>
        <fullName evidence="1">Uncharacterized protein</fullName>
    </submittedName>
</protein>
<dbReference type="Proteomes" id="UP001054945">
    <property type="component" value="Unassembled WGS sequence"/>
</dbReference>
<gene>
    <name evidence="1" type="ORF">CEXT_268531</name>
</gene>
<proteinExistence type="predicted"/>
<dbReference type="AlphaFoldDB" id="A0AAV4VD12"/>
<dbReference type="EMBL" id="BPLR01014360">
    <property type="protein sequence ID" value="GIY68301.1"/>
    <property type="molecule type" value="Genomic_DNA"/>
</dbReference>
<name>A0AAV4VD12_CAEEX</name>
<organism evidence="1 2">
    <name type="scientific">Caerostris extrusa</name>
    <name type="common">Bark spider</name>
    <name type="synonym">Caerostris bankana</name>
    <dbReference type="NCBI Taxonomy" id="172846"/>
    <lineage>
        <taxon>Eukaryota</taxon>
        <taxon>Metazoa</taxon>
        <taxon>Ecdysozoa</taxon>
        <taxon>Arthropoda</taxon>
        <taxon>Chelicerata</taxon>
        <taxon>Arachnida</taxon>
        <taxon>Araneae</taxon>
        <taxon>Araneomorphae</taxon>
        <taxon>Entelegynae</taxon>
        <taxon>Araneoidea</taxon>
        <taxon>Araneidae</taxon>
        <taxon>Caerostris</taxon>
    </lineage>
</organism>